<protein>
    <submittedName>
        <fullName evidence="2">Uncharacterized protein</fullName>
    </submittedName>
</protein>
<gene>
    <name evidence="2" type="ORF">ASPFODRAFT_55109</name>
</gene>
<feature type="region of interest" description="Disordered" evidence="1">
    <location>
        <begin position="34"/>
        <end position="56"/>
    </location>
</feature>
<organism evidence="2 3">
    <name type="scientific">Aspergillus luchuensis (strain CBS 106.47)</name>
    <dbReference type="NCBI Taxonomy" id="1137211"/>
    <lineage>
        <taxon>Eukaryota</taxon>
        <taxon>Fungi</taxon>
        <taxon>Dikarya</taxon>
        <taxon>Ascomycota</taxon>
        <taxon>Pezizomycotina</taxon>
        <taxon>Eurotiomycetes</taxon>
        <taxon>Eurotiomycetidae</taxon>
        <taxon>Eurotiales</taxon>
        <taxon>Aspergillaceae</taxon>
        <taxon>Aspergillus</taxon>
        <taxon>Aspergillus subgen. Circumdati</taxon>
    </lineage>
</organism>
<feature type="region of interest" description="Disordered" evidence="1">
    <location>
        <begin position="309"/>
        <end position="357"/>
    </location>
</feature>
<dbReference type="EMBL" id="KV878301">
    <property type="protein sequence ID" value="OJZ79518.1"/>
    <property type="molecule type" value="Genomic_DNA"/>
</dbReference>
<evidence type="ECO:0000313" key="2">
    <source>
        <dbReference type="EMBL" id="OJZ79518.1"/>
    </source>
</evidence>
<proteinExistence type="predicted"/>
<dbReference type="Proteomes" id="UP000184063">
    <property type="component" value="Unassembled WGS sequence"/>
</dbReference>
<reference evidence="3" key="1">
    <citation type="journal article" date="2017" name="Genome Biol.">
        <title>Comparative genomics reveals high biological diversity and specific adaptations in the industrially and medically important fungal genus Aspergillus.</title>
        <authorList>
            <person name="de Vries R.P."/>
            <person name="Riley R."/>
            <person name="Wiebenga A."/>
            <person name="Aguilar-Osorio G."/>
            <person name="Amillis S."/>
            <person name="Uchima C.A."/>
            <person name="Anderluh G."/>
            <person name="Asadollahi M."/>
            <person name="Askin M."/>
            <person name="Barry K."/>
            <person name="Battaglia E."/>
            <person name="Bayram O."/>
            <person name="Benocci T."/>
            <person name="Braus-Stromeyer S.A."/>
            <person name="Caldana C."/>
            <person name="Canovas D."/>
            <person name="Cerqueira G.C."/>
            <person name="Chen F."/>
            <person name="Chen W."/>
            <person name="Choi C."/>
            <person name="Clum A."/>
            <person name="Dos Santos R.A."/>
            <person name="Damasio A.R."/>
            <person name="Diallinas G."/>
            <person name="Emri T."/>
            <person name="Fekete E."/>
            <person name="Flipphi M."/>
            <person name="Freyberg S."/>
            <person name="Gallo A."/>
            <person name="Gournas C."/>
            <person name="Habgood R."/>
            <person name="Hainaut M."/>
            <person name="Harispe M.L."/>
            <person name="Henrissat B."/>
            <person name="Hilden K.S."/>
            <person name="Hope R."/>
            <person name="Hossain A."/>
            <person name="Karabika E."/>
            <person name="Karaffa L."/>
            <person name="Karanyi Z."/>
            <person name="Krasevec N."/>
            <person name="Kuo A."/>
            <person name="Kusch H."/>
            <person name="LaButti K."/>
            <person name="Lagendijk E.L."/>
            <person name="Lapidus A."/>
            <person name="Levasseur A."/>
            <person name="Lindquist E."/>
            <person name="Lipzen A."/>
            <person name="Logrieco A.F."/>
            <person name="MacCabe A."/>
            <person name="Maekelae M.R."/>
            <person name="Malavazi I."/>
            <person name="Melin P."/>
            <person name="Meyer V."/>
            <person name="Mielnichuk N."/>
            <person name="Miskei M."/>
            <person name="Molnar A.P."/>
            <person name="Mule G."/>
            <person name="Ngan C.Y."/>
            <person name="Orejas M."/>
            <person name="Orosz E."/>
            <person name="Ouedraogo J.P."/>
            <person name="Overkamp K.M."/>
            <person name="Park H.-S."/>
            <person name="Perrone G."/>
            <person name="Piumi F."/>
            <person name="Punt P.J."/>
            <person name="Ram A.F."/>
            <person name="Ramon A."/>
            <person name="Rauscher S."/>
            <person name="Record E."/>
            <person name="Riano-Pachon D.M."/>
            <person name="Robert V."/>
            <person name="Roehrig J."/>
            <person name="Ruller R."/>
            <person name="Salamov A."/>
            <person name="Salih N.S."/>
            <person name="Samson R.A."/>
            <person name="Sandor E."/>
            <person name="Sanguinetti M."/>
            <person name="Schuetze T."/>
            <person name="Sepcic K."/>
            <person name="Shelest E."/>
            <person name="Sherlock G."/>
            <person name="Sophianopoulou V."/>
            <person name="Squina F.M."/>
            <person name="Sun H."/>
            <person name="Susca A."/>
            <person name="Todd R.B."/>
            <person name="Tsang A."/>
            <person name="Unkles S.E."/>
            <person name="van de Wiele N."/>
            <person name="van Rossen-Uffink D."/>
            <person name="Oliveira J.V."/>
            <person name="Vesth T.C."/>
            <person name="Visser J."/>
            <person name="Yu J.-H."/>
            <person name="Zhou M."/>
            <person name="Andersen M.R."/>
            <person name="Archer D.B."/>
            <person name="Baker S.E."/>
            <person name="Benoit I."/>
            <person name="Brakhage A.A."/>
            <person name="Braus G.H."/>
            <person name="Fischer R."/>
            <person name="Frisvad J.C."/>
            <person name="Goldman G.H."/>
            <person name="Houbraken J."/>
            <person name="Oakley B."/>
            <person name="Pocsi I."/>
            <person name="Scazzocchio C."/>
            <person name="Seiboth B."/>
            <person name="vanKuyk P.A."/>
            <person name="Wortman J."/>
            <person name="Dyer P.S."/>
            <person name="Grigoriev I.V."/>
        </authorList>
    </citation>
    <scope>NUCLEOTIDE SEQUENCE [LARGE SCALE GENOMIC DNA]</scope>
    <source>
        <strain evidence="3">CBS 106.47</strain>
    </source>
</reference>
<evidence type="ECO:0000313" key="3">
    <source>
        <dbReference type="Proteomes" id="UP000184063"/>
    </source>
</evidence>
<evidence type="ECO:0000256" key="1">
    <source>
        <dbReference type="SAM" id="MobiDB-lite"/>
    </source>
</evidence>
<dbReference type="VEuPathDB" id="FungiDB:ASPFODRAFT_55109"/>
<accession>A0A1M3SYF9</accession>
<dbReference type="AlphaFoldDB" id="A0A1M3SYF9"/>
<feature type="compositionally biased region" description="Pro residues" evidence="1">
    <location>
        <begin position="338"/>
        <end position="354"/>
    </location>
</feature>
<dbReference type="OrthoDB" id="4232626at2759"/>
<name>A0A1M3SYF9_ASPLC</name>
<sequence>MVYSPSDDVSQYQPANLWTSTPEYALTPGYFGRTPESSCSSPEYVSDDHRSTHQQPQAEQLEFLPFADWEEERVYNEQPPVYIHYRIDWKVTLNGKSIAQITEPDLVVRPSEFWQNSLKDAAERFKIRKVDHTRRVRMEDIIVVASVKDRTQQDLRQQDESTKIKWAVIEKQLLMWSNLFRLGKQIKLQVSINYTEDSNAALLRSADKRAATSVTKRMLAERDAQIDGENVSGQASAWRDVFRKIRCPGPPCRNRNGYCWQDPVGKKHYRLLTHHVKRLARLVERGHTFDTHDDMPIEIRNELYAEDQQWQERQHRMSKSPQSQGSGLPININFLPHSPQPPALATPADTPPTLPHSNPDMVDTLLIPDLPLDTAVKEYSCWQQSRVDSHALKDDIEKACDLALTNGLDLRQIHEDKDPEFFIRNGVKVGVARRFVNDIREWLEQL</sequence>